<evidence type="ECO:0000256" key="1">
    <source>
        <dbReference type="SAM" id="MobiDB-lite"/>
    </source>
</evidence>
<feature type="compositionally biased region" description="Basic and acidic residues" evidence="1">
    <location>
        <begin position="92"/>
        <end position="102"/>
    </location>
</feature>
<proteinExistence type="predicted"/>
<feature type="region of interest" description="Disordered" evidence="1">
    <location>
        <begin position="92"/>
        <end position="119"/>
    </location>
</feature>
<name>A0ABD1XUV5_9MARC</name>
<organism evidence="2 3">
    <name type="scientific">Riccia fluitans</name>
    <dbReference type="NCBI Taxonomy" id="41844"/>
    <lineage>
        <taxon>Eukaryota</taxon>
        <taxon>Viridiplantae</taxon>
        <taxon>Streptophyta</taxon>
        <taxon>Embryophyta</taxon>
        <taxon>Marchantiophyta</taxon>
        <taxon>Marchantiopsida</taxon>
        <taxon>Marchantiidae</taxon>
        <taxon>Marchantiales</taxon>
        <taxon>Ricciaceae</taxon>
        <taxon>Riccia</taxon>
    </lineage>
</organism>
<reference evidence="2 3" key="1">
    <citation type="submission" date="2024-09" db="EMBL/GenBank/DDBJ databases">
        <title>Chromosome-scale assembly of Riccia fluitans.</title>
        <authorList>
            <person name="Paukszto L."/>
            <person name="Sawicki J."/>
            <person name="Karawczyk K."/>
            <person name="Piernik-Szablinska J."/>
            <person name="Szczecinska M."/>
            <person name="Mazdziarz M."/>
        </authorList>
    </citation>
    <scope>NUCLEOTIDE SEQUENCE [LARGE SCALE GENOMIC DNA]</scope>
    <source>
        <strain evidence="2">Rf_01</strain>
        <tissue evidence="2">Aerial parts of the thallus</tissue>
    </source>
</reference>
<dbReference type="EMBL" id="JBHFFA010000007">
    <property type="protein sequence ID" value="KAL2612743.1"/>
    <property type="molecule type" value="Genomic_DNA"/>
</dbReference>
<comment type="caution">
    <text evidence="2">The sequence shown here is derived from an EMBL/GenBank/DDBJ whole genome shotgun (WGS) entry which is preliminary data.</text>
</comment>
<dbReference type="Proteomes" id="UP001605036">
    <property type="component" value="Unassembled WGS sequence"/>
</dbReference>
<gene>
    <name evidence="2" type="ORF">R1flu_024435</name>
</gene>
<accession>A0ABD1XUV5</accession>
<dbReference type="AlphaFoldDB" id="A0ABD1XUV5"/>
<evidence type="ECO:0000313" key="3">
    <source>
        <dbReference type="Proteomes" id="UP001605036"/>
    </source>
</evidence>
<sequence length="119" mass="12973">MASGQHADELKLTPEELKRPGESELPGAPIVHVEAVEGVKPESTGPSTTEQGDEVKRHQTPPVTHETPAVKTTVNEEEDVLQKASIMDKVKGKVQEMEDKLRPHSSVQAKENDPHPSLT</sequence>
<feature type="compositionally biased region" description="Basic and acidic residues" evidence="1">
    <location>
        <begin position="110"/>
        <end position="119"/>
    </location>
</feature>
<feature type="region of interest" description="Disordered" evidence="1">
    <location>
        <begin position="1"/>
        <end position="71"/>
    </location>
</feature>
<protein>
    <submittedName>
        <fullName evidence="2">Uncharacterized protein</fullName>
    </submittedName>
</protein>
<evidence type="ECO:0000313" key="2">
    <source>
        <dbReference type="EMBL" id="KAL2612743.1"/>
    </source>
</evidence>
<feature type="compositionally biased region" description="Basic and acidic residues" evidence="1">
    <location>
        <begin position="1"/>
        <end position="22"/>
    </location>
</feature>
<keyword evidence="3" id="KW-1185">Reference proteome</keyword>